<protein>
    <submittedName>
        <fullName evidence="1">Uncharacterized protein</fullName>
    </submittedName>
</protein>
<feature type="non-terminal residue" evidence="1">
    <location>
        <position position="70"/>
    </location>
</feature>
<dbReference type="EMBL" id="UINC01019085">
    <property type="protein sequence ID" value="SVA80625.1"/>
    <property type="molecule type" value="Genomic_DNA"/>
</dbReference>
<evidence type="ECO:0000313" key="1">
    <source>
        <dbReference type="EMBL" id="SVA80625.1"/>
    </source>
</evidence>
<sequence>MDPDDPNFLNNIQKLRSAYQDGNVQALDELIQLYNDDNQHPKARIEAGRTLADTQHPMALNAIANMVETT</sequence>
<proteinExistence type="predicted"/>
<reference evidence="1" key="1">
    <citation type="submission" date="2018-05" db="EMBL/GenBank/DDBJ databases">
        <authorList>
            <person name="Lanie J.A."/>
            <person name="Ng W.-L."/>
            <person name="Kazmierczak K.M."/>
            <person name="Andrzejewski T.M."/>
            <person name="Davidsen T.M."/>
            <person name="Wayne K.J."/>
            <person name="Tettelin H."/>
            <person name="Glass J.I."/>
            <person name="Rusch D."/>
            <person name="Podicherti R."/>
            <person name="Tsui H.-C.T."/>
            <person name="Winkler M.E."/>
        </authorList>
    </citation>
    <scope>NUCLEOTIDE SEQUENCE</scope>
</reference>
<name>A0A381YUD3_9ZZZZ</name>
<accession>A0A381YUD3</accession>
<dbReference type="AlphaFoldDB" id="A0A381YUD3"/>
<organism evidence="1">
    <name type="scientific">marine metagenome</name>
    <dbReference type="NCBI Taxonomy" id="408172"/>
    <lineage>
        <taxon>unclassified sequences</taxon>
        <taxon>metagenomes</taxon>
        <taxon>ecological metagenomes</taxon>
    </lineage>
</organism>
<gene>
    <name evidence="1" type="ORF">METZ01_LOCUS133479</name>
</gene>